<feature type="region of interest" description="Disordered" evidence="6">
    <location>
        <begin position="359"/>
        <end position="381"/>
    </location>
</feature>
<dbReference type="OrthoDB" id="413313at2759"/>
<comment type="caution">
    <text evidence="7">The sequence shown here is derived from an EMBL/GenBank/DDBJ whole genome shotgun (WGS) entry which is preliminary data.</text>
</comment>
<dbReference type="PANTHER" id="PTHR28234">
    <property type="entry name" value="NUCLEAR CONTROL OF ATPASE PROTEIN 2"/>
    <property type="match status" value="1"/>
</dbReference>
<evidence type="ECO:0000256" key="4">
    <source>
        <dbReference type="ARBA" id="ARBA00023128"/>
    </source>
</evidence>
<feature type="compositionally biased region" description="Low complexity" evidence="6">
    <location>
        <begin position="37"/>
        <end position="50"/>
    </location>
</feature>
<evidence type="ECO:0000313" key="8">
    <source>
        <dbReference type="Proteomes" id="UP000777482"/>
    </source>
</evidence>
<evidence type="ECO:0000313" key="7">
    <source>
        <dbReference type="EMBL" id="KAG0660854.1"/>
    </source>
</evidence>
<name>A0A9P6W182_RHOMI</name>
<evidence type="ECO:0000256" key="1">
    <source>
        <dbReference type="ARBA" id="ARBA00004225"/>
    </source>
</evidence>
<organism evidence="7 8">
    <name type="scientific">Rhodotorula mucilaginosa</name>
    <name type="common">Yeast</name>
    <name type="synonym">Rhodotorula rubra</name>
    <dbReference type="NCBI Taxonomy" id="5537"/>
    <lineage>
        <taxon>Eukaryota</taxon>
        <taxon>Fungi</taxon>
        <taxon>Dikarya</taxon>
        <taxon>Basidiomycota</taxon>
        <taxon>Pucciniomycotina</taxon>
        <taxon>Microbotryomycetes</taxon>
        <taxon>Sporidiobolales</taxon>
        <taxon>Sporidiobolaceae</taxon>
        <taxon>Rhodotorula</taxon>
    </lineage>
</organism>
<evidence type="ECO:0000256" key="5">
    <source>
        <dbReference type="ARBA" id="ARBA00023136"/>
    </source>
</evidence>
<dbReference type="Proteomes" id="UP000777482">
    <property type="component" value="Unassembled WGS sequence"/>
</dbReference>
<dbReference type="GO" id="GO:0005741">
    <property type="term" value="C:mitochondrial outer membrane"/>
    <property type="evidence" value="ECO:0007669"/>
    <property type="project" value="TreeGrafter"/>
</dbReference>
<dbReference type="InterPro" id="IPR013946">
    <property type="entry name" value="NCA2-like"/>
</dbReference>
<accession>A0A9P6W182</accession>
<reference evidence="7 8" key="1">
    <citation type="submission" date="2020-11" db="EMBL/GenBank/DDBJ databases">
        <title>Kefir isolates.</title>
        <authorList>
            <person name="Marcisauskas S."/>
            <person name="Kim Y."/>
            <person name="Blasche S."/>
        </authorList>
    </citation>
    <scope>NUCLEOTIDE SEQUENCE [LARGE SCALE GENOMIC DNA]</scope>
    <source>
        <strain evidence="7 8">KR</strain>
    </source>
</reference>
<feature type="region of interest" description="Disordered" evidence="6">
    <location>
        <begin position="76"/>
        <end position="111"/>
    </location>
</feature>
<keyword evidence="5" id="KW-0472">Membrane</keyword>
<proteinExistence type="predicted"/>
<feature type="compositionally biased region" description="Low complexity" evidence="6">
    <location>
        <begin position="681"/>
        <end position="703"/>
    </location>
</feature>
<feature type="compositionally biased region" description="Low complexity" evidence="6">
    <location>
        <begin position="81"/>
        <end position="103"/>
    </location>
</feature>
<sequence>MSTYASDLTASLSTALVQLAPTLVPSSPLAPPPQATPPAAGLTPPGQLGATQSDSDTLNEARQDRETQLLRVLAQLQPPHASSSSSSSSAPSQVGASSSSSAALNGNQSHRLHSPQELANIAQSLFFPSDEDPTTTTTSTRSEDPQLATVEYVVLAQLAIAAYGTVLRTLMHEAHRLESSDQYWSAVESQPLETALYLVQSTPERALSLGRVSLARFKQLALSAQSKGGSRPAILSRETWRRAVPPSLFLTAVFPHLSTSAGLPSLASIYNDGGGEQPGEAANSVRPTSATSATSAAAAAVAPANLARLGRQTARSLLFLTLSPLSLTRAEIAHKRRSLRQQRDRLATMIGELTLAANAGGAVEEDTSVEEDDDDDDDERVTKADLRRRPGLAQLFGLAAQQEDREGTATLSLEDVKQATFQTLNHLEIVLAPTSPGAGSRATESVSAPQTPTQIARHLANLLTGTLTAHQASFRSSAHALAPPSALARAWPYLLSVPLVGGIVARTVYNHRASLRLWVQETVSTVRGFLIDWVVEPVRQILETLRGGEEGGIALMGRESLQSDLASLERMVVDFARDEYKLGPEQLQVLAQQVRAGDLTPVLRVWEEDIKSPIKSAVRGSLVRTLLIQVQKVKVDVALAMDGIEKMLKSQQLTFGFVGVAPSMLILALVGRDLDLLLTPTRARAGPSSPSPRSKRPGPASSPNNDNGSKDDSAAAALTQGHLLLSLSSLRSFAHSSHFPSRDTQLRSAFLDDVRAVEDGATQAATEERRALVRRLERWSDALGWDEGVRS</sequence>
<evidence type="ECO:0000256" key="3">
    <source>
        <dbReference type="ARBA" id="ARBA00022989"/>
    </source>
</evidence>
<keyword evidence="2" id="KW-0812">Transmembrane</keyword>
<dbReference type="PANTHER" id="PTHR28234:SF1">
    <property type="entry name" value="NUCLEAR CONTROL OF ATPASE PROTEIN 2"/>
    <property type="match status" value="1"/>
</dbReference>
<dbReference type="Pfam" id="PF08637">
    <property type="entry name" value="NCA2"/>
    <property type="match status" value="1"/>
</dbReference>
<feature type="compositionally biased region" description="Acidic residues" evidence="6">
    <location>
        <begin position="363"/>
        <end position="379"/>
    </location>
</feature>
<feature type="region of interest" description="Disordered" evidence="6">
    <location>
        <begin position="681"/>
        <end position="713"/>
    </location>
</feature>
<evidence type="ECO:0000256" key="6">
    <source>
        <dbReference type="SAM" id="MobiDB-lite"/>
    </source>
</evidence>
<dbReference type="AlphaFoldDB" id="A0A9P6W182"/>
<comment type="subcellular location">
    <subcellularLocation>
        <location evidence="1">Mitochondrion membrane</location>
        <topology evidence="1">Multi-pass membrane protein</topology>
    </subcellularLocation>
</comment>
<keyword evidence="4" id="KW-0496">Mitochondrion</keyword>
<feature type="region of interest" description="Disordered" evidence="6">
    <location>
        <begin position="23"/>
        <end position="62"/>
    </location>
</feature>
<protein>
    <submittedName>
        <fullName evidence="7">Nuclear control of ATPase protein 2</fullName>
    </submittedName>
</protein>
<keyword evidence="8" id="KW-1185">Reference proteome</keyword>
<keyword evidence="3" id="KW-1133">Transmembrane helix</keyword>
<evidence type="ECO:0000256" key="2">
    <source>
        <dbReference type="ARBA" id="ARBA00022692"/>
    </source>
</evidence>
<gene>
    <name evidence="7" type="primary">NCA2</name>
    <name evidence="7" type="ORF">C6P46_004409</name>
</gene>
<dbReference type="EMBL" id="PUHQ01000040">
    <property type="protein sequence ID" value="KAG0660854.1"/>
    <property type="molecule type" value="Genomic_DNA"/>
</dbReference>